<comment type="cofactor">
    <cofactor evidence="1">
        <name>Zn(2+)</name>
        <dbReference type="ChEBI" id="CHEBI:29105"/>
    </cofactor>
</comment>
<dbReference type="InterPro" id="IPR008915">
    <property type="entry name" value="Peptidase_M50"/>
</dbReference>
<dbReference type="EMBL" id="JAGQLN010000001">
    <property type="protein sequence ID" value="MCA9376338.1"/>
    <property type="molecule type" value="Genomic_DNA"/>
</dbReference>
<keyword evidence="9" id="KW-0862">Zinc</keyword>
<dbReference type="AlphaFoldDB" id="A0A955KWS3"/>
<comment type="similarity">
    <text evidence="3">Belongs to the peptidase M50B family.</text>
</comment>
<keyword evidence="4" id="KW-1003">Cell membrane</keyword>
<evidence type="ECO:0000256" key="8">
    <source>
        <dbReference type="ARBA" id="ARBA00022801"/>
    </source>
</evidence>
<keyword evidence="12 13" id="KW-0472">Membrane</keyword>
<evidence type="ECO:0000256" key="4">
    <source>
        <dbReference type="ARBA" id="ARBA00022475"/>
    </source>
</evidence>
<feature type="transmembrane region" description="Helical" evidence="13">
    <location>
        <begin position="119"/>
        <end position="144"/>
    </location>
</feature>
<dbReference type="PANTHER" id="PTHR35864">
    <property type="entry name" value="ZINC METALLOPROTEASE MJ0611-RELATED"/>
    <property type="match status" value="1"/>
</dbReference>
<dbReference type="Pfam" id="PF02163">
    <property type="entry name" value="Peptidase_M50"/>
    <property type="match status" value="1"/>
</dbReference>
<keyword evidence="6 13" id="KW-0812">Transmembrane</keyword>
<evidence type="ECO:0000256" key="3">
    <source>
        <dbReference type="ARBA" id="ARBA00007931"/>
    </source>
</evidence>
<dbReference type="GO" id="GO:0005886">
    <property type="term" value="C:plasma membrane"/>
    <property type="evidence" value="ECO:0007669"/>
    <property type="project" value="UniProtKB-SubCell"/>
</dbReference>
<feature type="transmembrane region" description="Helical" evidence="13">
    <location>
        <begin position="173"/>
        <end position="196"/>
    </location>
</feature>
<dbReference type="GO" id="GO:0008237">
    <property type="term" value="F:metallopeptidase activity"/>
    <property type="evidence" value="ECO:0007669"/>
    <property type="project" value="UniProtKB-KW"/>
</dbReference>
<dbReference type="GO" id="GO:0006508">
    <property type="term" value="P:proteolysis"/>
    <property type="evidence" value="ECO:0007669"/>
    <property type="project" value="UniProtKB-KW"/>
</dbReference>
<reference evidence="15" key="1">
    <citation type="submission" date="2020-04" db="EMBL/GenBank/DDBJ databases">
        <authorList>
            <person name="Zhang T."/>
        </authorList>
    </citation>
    <scope>NUCLEOTIDE SEQUENCE</scope>
    <source>
        <strain evidence="15">HKST-UBA17</strain>
    </source>
</reference>
<gene>
    <name evidence="15" type="ORF">KC685_00270</name>
</gene>
<dbReference type="InterPro" id="IPR052348">
    <property type="entry name" value="Metallopeptidase_M50B"/>
</dbReference>
<evidence type="ECO:0000313" key="16">
    <source>
        <dbReference type="Proteomes" id="UP000741282"/>
    </source>
</evidence>
<proteinExistence type="inferred from homology"/>
<feature type="domain" description="Peptidase M50" evidence="14">
    <location>
        <begin position="124"/>
        <end position="180"/>
    </location>
</feature>
<evidence type="ECO:0000256" key="10">
    <source>
        <dbReference type="ARBA" id="ARBA00022989"/>
    </source>
</evidence>
<comment type="caution">
    <text evidence="15">The sequence shown here is derived from an EMBL/GenBank/DDBJ whole genome shotgun (WGS) entry which is preliminary data.</text>
</comment>
<feature type="transmembrane region" description="Helical" evidence="13">
    <location>
        <begin position="87"/>
        <end position="107"/>
    </location>
</feature>
<evidence type="ECO:0000256" key="9">
    <source>
        <dbReference type="ARBA" id="ARBA00022833"/>
    </source>
</evidence>
<keyword evidence="5 15" id="KW-0645">Protease</keyword>
<keyword evidence="10 13" id="KW-1133">Transmembrane helix</keyword>
<feature type="transmembrane region" description="Helical" evidence="13">
    <location>
        <begin position="49"/>
        <end position="67"/>
    </location>
</feature>
<dbReference type="Proteomes" id="UP000741282">
    <property type="component" value="Unassembled WGS sequence"/>
</dbReference>
<evidence type="ECO:0000256" key="12">
    <source>
        <dbReference type="ARBA" id="ARBA00023136"/>
    </source>
</evidence>
<keyword evidence="8" id="KW-0378">Hydrolase</keyword>
<keyword evidence="11" id="KW-0482">Metalloprotease</keyword>
<evidence type="ECO:0000256" key="7">
    <source>
        <dbReference type="ARBA" id="ARBA00022723"/>
    </source>
</evidence>
<reference evidence="15" key="2">
    <citation type="journal article" date="2021" name="Microbiome">
        <title>Successional dynamics and alternative stable states in a saline activated sludge microbial community over 9 years.</title>
        <authorList>
            <person name="Wang Y."/>
            <person name="Ye J."/>
            <person name="Ju F."/>
            <person name="Liu L."/>
            <person name="Boyd J.A."/>
            <person name="Deng Y."/>
            <person name="Parks D.H."/>
            <person name="Jiang X."/>
            <person name="Yin X."/>
            <person name="Woodcroft B.J."/>
            <person name="Tyson G.W."/>
            <person name="Hugenholtz P."/>
            <person name="Polz M.F."/>
            <person name="Zhang T."/>
        </authorList>
    </citation>
    <scope>NUCLEOTIDE SEQUENCE</scope>
    <source>
        <strain evidence="15">HKST-UBA17</strain>
    </source>
</reference>
<evidence type="ECO:0000256" key="6">
    <source>
        <dbReference type="ARBA" id="ARBA00022692"/>
    </source>
</evidence>
<dbReference type="GO" id="GO:0046872">
    <property type="term" value="F:metal ion binding"/>
    <property type="evidence" value="ECO:0007669"/>
    <property type="project" value="UniProtKB-KW"/>
</dbReference>
<accession>A0A955KWS3</accession>
<organism evidence="15 16">
    <name type="scientific">Candidatus Dojkabacteria bacterium</name>
    <dbReference type="NCBI Taxonomy" id="2099670"/>
    <lineage>
        <taxon>Bacteria</taxon>
        <taxon>Candidatus Dojkabacteria</taxon>
    </lineage>
</organism>
<dbReference type="PANTHER" id="PTHR35864:SF1">
    <property type="entry name" value="ZINC METALLOPROTEASE YWHC-RELATED"/>
    <property type="match status" value="1"/>
</dbReference>
<evidence type="ECO:0000313" key="15">
    <source>
        <dbReference type="EMBL" id="MCA9376338.1"/>
    </source>
</evidence>
<name>A0A955KWS3_9BACT</name>
<dbReference type="CDD" id="cd06158">
    <property type="entry name" value="S2P-M50_like_1"/>
    <property type="match status" value="1"/>
</dbReference>
<evidence type="ECO:0000256" key="11">
    <source>
        <dbReference type="ARBA" id="ARBA00023049"/>
    </source>
</evidence>
<evidence type="ECO:0000256" key="1">
    <source>
        <dbReference type="ARBA" id="ARBA00001947"/>
    </source>
</evidence>
<evidence type="ECO:0000256" key="2">
    <source>
        <dbReference type="ARBA" id="ARBA00004651"/>
    </source>
</evidence>
<dbReference type="InterPro" id="IPR044537">
    <property type="entry name" value="Rip2-like"/>
</dbReference>
<sequence>MSDTFQWILLGLPAFILAGSVHEFMHAWTAKKLGDYTATLEGRLTLNPLAHLDPIGTFLMIIVRFGWMKPVPINEYNFANPVRGTALTALAGPASNLAMAILAAMIYRILNLFDPSPFGALALITLFVEVFTWVNVALMLFNLIPVPPLDGYRIFRAFLPKGIRYYWEQAERYAPFILLAVLLPISPLSTLTLTLISRGVSFVIDLLLS</sequence>
<evidence type="ECO:0000259" key="14">
    <source>
        <dbReference type="Pfam" id="PF02163"/>
    </source>
</evidence>
<comment type="subcellular location">
    <subcellularLocation>
        <location evidence="2">Cell membrane</location>
        <topology evidence="2">Multi-pass membrane protein</topology>
    </subcellularLocation>
</comment>
<evidence type="ECO:0000256" key="13">
    <source>
        <dbReference type="SAM" id="Phobius"/>
    </source>
</evidence>
<protein>
    <submittedName>
        <fullName evidence="15">Site-2 protease family protein</fullName>
    </submittedName>
</protein>
<keyword evidence="7" id="KW-0479">Metal-binding</keyword>
<feature type="transmembrane region" description="Helical" evidence="13">
    <location>
        <begin position="6"/>
        <end position="28"/>
    </location>
</feature>
<evidence type="ECO:0000256" key="5">
    <source>
        <dbReference type="ARBA" id="ARBA00022670"/>
    </source>
</evidence>